<protein>
    <recommendedName>
        <fullName evidence="2">UPF0225 protein F4559_002290</fullName>
    </recommendedName>
</protein>
<dbReference type="Pfam" id="PF17775">
    <property type="entry name" value="YchJ_M-like"/>
    <property type="match status" value="1"/>
</dbReference>
<comment type="caution">
    <text evidence="4">The sequence shown here is derived from an EMBL/GenBank/DDBJ whole genome shotgun (WGS) entry which is preliminary data.</text>
</comment>
<comment type="similarity">
    <text evidence="1 2">Belongs to the UPF0225 family.</text>
</comment>
<reference evidence="4 5" key="1">
    <citation type="submission" date="2020-08" db="EMBL/GenBank/DDBJ databases">
        <title>Sequencing the genomes of 1000 actinobacteria strains.</title>
        <authorList>
            <person name="Klenk H.-P."/>
        </authorList>
    </citation>
    <scope>NUCLEOTIDE SEQUENCE [LARGE SCALE GENOMIC DNA]</scope>
    <source>
        <strain evidence="4 5">DSM 45084</strain>
    </source>
</reference>
<sequence>MSPRACPCGTGEPYAECCGLYHSGTRTAPTAEALMRSRFSAFAVGDVPYLLASWHPSTRPRDLDLDPRQRFTTLEIVGRSGGTALHTAGTVEFRAHYRVAGTSDVLHENSRFVREDGRWLYVSPVD</sequence>
<accession>A0A7W7T2B3</accession>
<name>A0A7W7T2B3_9PSEU</name>
<dbReference type="InterPro" id="IPR048469">
    <property type="entry name" value="YchJ-like_M"/>
</dbReference>
<dbReference type="Proteomes" id="UP000542674">
    <property type="component" value="Unassembled WGS sequence"/>
</dbReference>
<dbReference type="PANTHER" id="PTHR33747">
    <property type="entry name" value="UPF0225 PROTEIN SCO1677"/>
    <property type="match status" value="1"/>
</dbReference>
<evidence type="ECO:0000256" key="1">
    <source>
        <dbReference type="ARBA" id="ARBA00010839"/>
    </source>
</evidence>
<gene>
    <name evidence="4" type="ORF">F4559_002290</name>
</gene>
<evidence type="ECO:0000313" key="5">
    <source>
        <dbReference type="Proteomes" id="UP000542674"/>
    </source>
</evidence>
<proteinExistence type="inferred from homology"/>
<dbReference type="InterPro" id="IPR023006">
    <property type="entry name" value="YchJ-like"/>
</dbReference>
<dbReference type="PANTHER" id="PTHR33747:SF1">
    <property type="entry name" value="ADENYLATE CYCLASE-ASSOCIATED CAP C-TERMINAL DOMAIN-CONTAINING PROTEIN"/>
    <property type="match status" value="1"/>
</dbReference>
<dbReference type="HAMAP" id="MF_00612">
    <property type="entry name" value="UPF0225"/>
    <property type="match status" value="1"/>
</dbReference>
<dbReference type="SUPFAM" id="SSF54427">
    <property type="entry name" value="NTF2-like"/>
    <property type="match status" value="1"/>
</dbReference>
<feature type="domain" description="YchJ-like middle NTF2-like" evidence="3">
    <location>
        <begin position="30"/>
        <end position="123"/>
    </location>
</feature>
<evidence type="ECO:0000313" key="4">
    <source>
        <dbReference type="EMBL" id="MBB4964931.1"/>
    </source>
</evidence>
<dbReference type="Pfam" id="PF02810">
    <property type="entry name" value="SEC-C"/>
    <property type="match status" value="1"/>
</dbReference>
<dbReference type="InterPro" id="IPR032710">
    <property type="entry name" value="NTF2-like_dom_sf"/>
</dbReference>
<keyword evidence="5" id="KW-1185">Reference proteome</keyword>
<dbReference type="Gene3D" id="3.10.450.50">
    <property type="match status" value="1"/>
</dbReference>
<organism evidence="4 5">
    <name type="scientific">Saccharothrix violaceirubra</name>
    <dbReference type="NCBI Taxonomy" id="413306"/>
    <lineage>
        <taxon>Bacteria</taxon>
        <taxon>Bacillati</taxon>
        <taxon>Actinomycetota</taxon>
        <taxon>Actinomycetes</taxon>
        <taxon>Pseudonocardiales</taxon>
        <taxon>Pseudonocardiaceae</taxon>
        <taxon>Saccharothrix</taxon>
    </lineage>
</organism>
<dbReference type="InterPro" id="IPR004027">
    <property type="entry name" value="SEC_C_motif"/>
</dbReference>
<evidence type="ECO:0000256" key="2">
    <source>
        <dbReference type="HAMAP-Rule" id="MF_00612"/>
    </source>
</evidence>
<dbReference type="RefSeq" id="WP_312865581.1">
    <property type="nucleotide sequence ID" value="NZ_BAABAI010000039.1"/>
</dbReference>
<dbReference type="AlphaFoldDB" id="A0A7W7T2B3"/>
<dbReference type="EMBL" id="JACHJS010000001">
    <property type="protein sequence ID" value="MBB4964931.1"/>
    <property type="molecule type" value="Genomic_DNA"/>
</dbReference>
<evidence type="ECO:0000259" key="3">
    <source>
        <dbReference type="Pfam" id="PF17775"/>
    </source>
</evidence>